<dbReference type="Proteomes" id="UP001465668">
    <property type="component" value="Unassembled WGS sequence"/>
</dbReference>
<proteinExistence type="predicted"/>
<keyword evidence="3" id="KW-1185">Reference proteome</keyword>
<protein>
    <submittedName>
        <fullName evidence="2">Uncharacterized protein</fullName>
    </submittedName>
</protein>
<evidence type="ECO:0000256" key="1">
    <source>
        <dbReference type="SAM" id="SignalP"/>
    </source>
</evidence>
<keyword evidence="1" id="KW-0732">Signal</keyword>
<sequence>MKSSIVLLVASSVLAVAVPTLKQNQARSILQYAVKDYENEDEAKIKGRSILQYAVKDYENEAEE</sequence>
<organism evidence="2 3">
    <name type="scientific">Seiridium cardinale</name>
    <dbReference type="NCBI Taxonomy" id="138064"/>
    <lineage>
        <taxon>Eukaryota</taxon>
        <taxon>Fungi</taxon>
        <taxon>Dikarya</taxon>
        <taxon>Ascomycota</taxon>
        <taxon>Pezizomycotina</taxon>
        <taxon>Sordariomycetes</taxon>
        <taxon>Xylariomycetidae</taxon>
        <taxon>Amphisphaeriales</taxon>
        <taxon>Sporocadaceae</taxon>
        <taxon>Seiridium</taxon>
    </lineage>
</organism>
<comment type="caution">
    <text evidence="2">The sequence shown here is derived from an EMBL/GenBank/DDBJ whole genome shotgun (WGS) entry which is preliminary data.</text>
</comment>
<evidence type="ECO:0000313" key="3">
    <source>
        <dbReference type="Proteomes" id="UP001465668"/>
    </source>
</evidence>
<feature type="chain" id="PRO_5046460072" evidence="1">
    <location>
        <begin position="16"/>
        <end position="64"/>
    </location>
</feature>
<gene>
    <name evidence="2" type="ORF">SCAR479_08164</name>
</gene>
<evidence type="ECO:0000313" key="2">
    <source>
        <dbReference type="EMBL" id="KAK9775188.1"/>
    </source>
</evidence>
<name>A0ABR2XN15_9PEZI</name>
<accession>A0ABR2XN15</accession>
<reference evidence="2 3" key="1">
    <citation type="submission" date="2024-02" db="EMBL/GenBank/DDBJ databases">
        <title>First draft genome assembly of two strains of Seiridium cardinale.</title>
        <authorList>
            <person name="Emiliani G."/>
            <person name="Scali E."/>
        </authorList>
    </citation>
    <scope>NUCLEOTIDE SEQUENCE [LARGE SCALE GENOMIC DNA]</scope>
    <source>
        <strain evidence="2 3">BM-138-000479</strain>
    </source>
</reference>
<feature type="signal peptide" evidence="1">
    <location>
        <begin position="1"/>
        <end position="15"/>
    </location>
</feature>
<dbReference type="EMBL" id="JARVKM010000036">
    <property type="protein sequence ID" value="KAK9775188.1"/>
    <property type="molecule type" value="Genomic_DNA"/>
</dbReference>